<keyword evidence="3" id="KW-0408">Iron</keyword>
<dbReference type="Pfam" id="PF00149">
    <property type="entry name" value="Metallophos"/>
    <property type="match status" value="1"/>
</dbReference>
<dbReference type="InterPro" id="IPR050884">
    <property type="entry name" value="CNP_phosphodiesterase-III"/>
</dbReference>
<accession>B3TB35</accession>
<dbReference type="PANTHER" id="PTHR42988">
    <property type="entry name" value="PHOSPHOHYDROLASE"/>
    <property type="match status" value="1"/>
</dbReference>
<name>B3TB35_9ZZZZ</name>
<evidence type="ECO:0000256" key="2">
    <source>
        <dbReference type="ARBA" id="ARBA00022801"/>
    </source>
</evidence>
<dbReference type="Gene3D" id="3.30.750.180">
    <property type="entry name" value="GpdQ, beta-strand dimerisation domain"/>
    <property type="match status" value="1"/>
</dbReference>
<evidence type="ECO:0000256" key="1">
    <source>
        <dbReference type="ARBA" id="ARBA00022723"/>
    </source>
</evidence>
<keyword evidence="2" id="KW-0378">Hydrolase</keyword>
<dbReference type="GO" id="GO:0004112">
    <property type="term" value="F:cyclic-nucleotide phosphodiesterase activity"/>
    <property type="evidence" value="ECO:0007669"/>
    <property type="project" value="InterPro"/>
</dbReference>
<organism evidence="6">
    <name type="scientific">uncultured marine microorganism HF4000_APKG8K5</name>
    <dbReference type="NCBI Taxonomy" id="455555"/>
    <lineage>
        <taxon>unclassified sequences</taxon>
        <taxon>environmental samples</taxon>
    </lineage>
</organism>
<reference evidence="6" key="1">
    <citation type="journal article" date="2008" name="ISME J.">
        <title>Genomic patterns of recombination, clonal divergence and environment in marine microbial populations.</title>
        <authorList>
            <person name="Konstantinidis K.T."/>
            <person name="Delong E.F."/>
        </authorList>
    </citation>
    <scope>NUCLEOTIDE SEQUENCE</scope>
</reference>
<gene>
    <name evidence="6" type="ORF">ALOHA_HF4000APKG8K5ctg1g13</name>
</gene>
<dbReference type="InterPro" id="IPR042283">
    <property type="entry name" value="GpdQ_catalytic"/>
</dbReference>
<feature type="domain" description="Calcineurin-like phosphoesterase" evidence="5">
    <location>
        <begin position="4"/>
        <end position="176"/>
    </location>
</feature>
<dbReference type="EMBL" id="EU016658">
    <property type="protein sequence ID" value="ABZ09799.1"/>
    <property type="molecule type" value="Genomic_DNA"/>
</dbReference>
<dbReference type="InterPro" id="IPR004843">
    <property type="entry name" value="Calcineurin-like_PHP"/>
</dbReference>
<dbReference type="SUPFAM" id="SSF56300">
    <property type="entry name" value="Metallo-dependent phosphatases"/>
    <property type="match status" value="1"/>
</dbReference>
<dbReference type="InterPro" id="IPR029052">
    <property type="entry name" value="Metallo-depent_PP-like"/>
</dbReference>
<comment type="similarity">
    <text evidence="4">Belongs to the cyclic nucleotide phosphodiesterase class-III family.</text>
</comment>
<dbReference type="PANTHER" id="PTHR42988:SF2">
    <property type="entry name" value="CYCLIC NUCLEOTIDE PHOSPHODIESTERASE CBUA0032-RELATED"/>
    <property type="match status" value="1"/>
</dbReference>
<sequence>MLRDCVDHLSALDPQPDIVVATGDLTYLGSPEEYAYLRELLAPLECSVFLIPGNHDGRGALREAFADQGYFPEPSGGDRDFLNYTVEDYPLRLIALDTVVPGKPGGWLDETQIAWLDECLGESPSRPTMILMHHPPYVSGIAHMDAMMCGNSDALGAVVARHPQVERIICGHLHRPVHLRWHGTVVCTAPSPGFQVVLNLGKESPAEWIREPPACCLHLWRPETGLVTHISYIGDYGGPQPFPWT</sequence>
<dbReference type="GO" id="GO:0046872">
    <property type="term" value="F:metal ion binding"/>
    <property type="evidence" value="ECO:0007669"/>
    <property type="project" value="UniProtKB-KW"/>
</dbReference>
<dbReference type="CDD" id="cd07402">
    <property type="entry name" value="MPP_GpdQ"/>
    <property type="match status" value="1"/>
</dbReference>
<evidence type="ECO:0000259" key="5">
    <source>
        <dbReference type="Pfam" id="PF00149"/>
    </source>
</evidence>
<evidence type="ECO:0000313" key="6">
    <source>
        <dbReference type="EMBL" id="ABZ09799.1"/>
    </source>
</evidence>
<evidence type="ECO:0000256" key="4">
    <source>
        <dbReference type="ARBA" id="ARBA00025742"/>
    </source>
</evidence>
<protein>
    <submittedName>
        <fullName evidence="6">Putative calcineurin-like phosphoesterase</fullName>
    </submittedName>
</protein>
<dbReference type="InterPro" id="IPR026575">
    <property type="entry name" value="GpdQ/CpdA-like"/>
</dbReference>
<keyword evidence="1" id="KW-0479">Metal-binding</keyword>
<dbReference type="Gene3D" id="3.60.21.40">
    <property type="entry name" value="GpdQ, catalytic alpha/beta sandwich domain"/>
    <property type="match status" value="1"/>
</dbReference>
<proteinExistence type="inferred from homology"/>
<dbReference type="InterPro" id="IPR042281">
    <property type="entry name" value="GpdQ_beta-strand"/>
</dbReference>
<evidence type="ECO:0000256" key="3">
    <source>
        <dbReference type="ARBA" id="ARBA00023004"/>
    </source>
</evidence>
<dbReference type="AlphaFoldDB" id="B3TB35"/>